<dbReference type="EMBL" id="FWFS01000004">
    <property type="protein sequence ID" value="SLN35402.1"/>
    <property type="molecule type" value="Genomic_DNA"/>
</dbReference>
<proteinExistence type="predicted"/>
<dbReference type="GO" id="GO:0003700">
    <property type="term" value="F:DNA-binding transcription factor activity"/>
    <property type="evidence" value="ECO:0007669"/>
    <property type="project" value="InterPro"/>
</dbReference>
<protein>
    <submittedName>
        <fullName evidence="3">MarR family protein</fullName>
    </submittedName>
</protein>
<reference evidence="3 4" key="1">
    <citation type="submission" date="2017-03" db="EMBL/GenBank/DDBJ databases">
        <authorList>
            <person name="Afonso C.L."/>
            <person name="Miller P.J."/>
            <person name="Scott M.A."/>
            <person name="Spackman E."/>
            <person name="Goraichik I."/>
            <person name="Dimitrov K.M."/>
            <person name="Suarez D.L."/>
            <person name="Swayne D.E."/>
        </authorList>
    </citation>
    <scope>NUCLEOTIDE SEQUENCE [LARGE SCALE GENOMIC DNA]</scope>
    <source>
        <strain evidence="3 4">CECT 8620</strain>
    </source>
</reference>
<dbReference type="PANTHER" id="PTHR33164:SF57">
    <property type="entry name" value="MARR-FAMILY TRANSCRIPTIONAL REGULATOR"/>
    <property type="match status" value="1"/>
</dbReference>
<organism evidence="3 4">
    <name type="scientific">Aquimixticola soesokkakensis</name>
    <dbReference type="NCBI Taxonomy" id="1519096"/>
    <lineage>
        <taxon>Bacteria</taxon>
        <taxon>Pseudomonadati</taxon>
        <taxon>Pseudomonadota</taxon>
        <taxon>Alphaproteobacteria</taxon>
        <taxon>Rhodobacterales</taxon>
        <taxon>Paracoccaceae</taxon>
        <taxon>Aquimixticola</taxon>
    </lineage>
</organism>
<keyword evidence="4" id="KW-1185">Reference proteome</keyword>
<feature type="domain" description="HTH marR-type" evidence="2">
    <location>
        <begin position="71"/>
        <end position="180"/>
    </location>
</feature>
<gene>
    <name evidence="3" type="ORF">AQS8620_01229</name>
</gene>
<accession>A0A1Y5SAY4</accession>
<dbReference type="SUPFAM" id="SSF46785">
    <property type="entry name" value="Winged helix' DNA-binding domain"/>
    <property type="match status" value="1"/>
</dbReference>
<evidence type="ECO:0000313" key="3">
    <source>
        <dbReference type="EMBL" id="SLN35402.1"/>
    </source>
</evidence>
<evidence type="ECO:0000259" key="2">
    <source>
        <dbReference type="SMART" id="SM00347"/>
    </source>
</evidence>
<dbReference type="PANTHER" id="PTHR33164">
    <property type="entry name" value="TRANSCRIPTIONAL REGULATOR, MARR FAMILY"/>
    <property type="match status" value="1"/>
</dbReference>
<dbReference type="SMART" id="SM00347">
    <property type="entry name" value="HTH_MARR"/>
    <property type="match status" value="1"/>
</dbReference>
<dbReference type="InterPro" id="IPR000835">
    <property type="entry name" value="HTH_MarR-typ"/>
</dbReference>
<dbReference type="Pfam" id="PF12802">
    <property type="entry name" value="MarR_2"/>
    <property type="match status" value="1"/>
</dbReference>
<sequence length="202" mass="22010">MQKNSKMSHIPDPIDHKTGGAQNADPQAVVRDQLLELGFDAGSAAALMDFDVAYFQWFRIVQRGEIFPLLAAKTGIELELAAFQGLIAILRIKCGIARPKPMEPTIGLVAEELAIDPSRASRIVSDLVSKGLVARVPSQNDGRKSILSLSDAGSAALDKFRAIKWRFVGGLFEDWEPQDIATFSRLFRKYASNVSAAVGDPQ</sequence>
<dbReference type="GO" id="GO:0006950">
    <property type="term" value="P:response to stress"/>
    <property type="evidence" value="ECO:0007669"/>
    <property type="project" value="TreeGrafter"/>
</dbReference>
<dbReference type="InterPro" id="IPR036388">
    <property type="entry name" value="WH-like_DNA-bd_sf"/>
</dbReference>
<name>A0A1Y5SAY4_9RHOB</name>
<dbReference type="Gene3D" id="1.10.10.10">
    <property type="entry name" value="Winged helix-like DNA-binding domain superfamily/Winged helix DNA-binding domain"/>
    <property type="match status" value="1"/>
</dbReference>
<evidence type="ECO:0000313" key="4">
    <source>
        <dbReference type="Proteomes" id="UP000193862"/>
    </source>
</evidence>
<evidence type="ECO:0000256" key="1">
    <source>
        <dbReference type="SAM" id="MobiDB-lite"/>
    </source>
</evidence>
<feature type="region of interest" description="Disordered" evidence="1">
    <location>
        <begin position="1"/>
        <end position="23"/>
    </location>
</feature>
<dbReference type="Proteomes" id="UP000193862">
    <property type="component" value="Unassembled WGS sequence"/>
</dbReference>
<dbReference type="InterPro" id="IPR036390">
    <property type="entry name" value="WH_DNA-bd_sf"/>
</dbReference>
<dbReference type="InterPro" id="IPR039422">
    <property type="entry name" value="MarR/SlyA-like"/>
</dbReference>
<dbReference type="AlphaFoldDB" id="A0A1Y5SAY4"/>